<dbReference type="InterPro" id="IPR012902">
    <property type="entry name" value="N_methyl_site"/>
</dbReference>
<dbReference type="PROSITE" id="PS00409">
    <property type="entry name" value="PROKAR_NTER_METHYL"/>
    <property type="match status" value="1"/>
</dbReference>
<keyword evidence="1" id="KW-1133">Transmembrane helix</keyword>
<evidence type="ECO:0000256" key="1">
    <source>
        <dbReference type="SAM" id="Phobius"/>
    </source>
</evidence>
<sequence>MRNQQGFTLIEIIAVLVILGILAAVAVPKYNDMQLTAAKKGAAGIIAGAMSQCSLAYAKALLDGGSSNVDAATGKVVPGVIETACKATGVTGDYVLACAASGSDIVITVTHPDFTIGTDGVATWKSPDNN</sequence>
<dbReference type="STRING" id="1121448.DGI_1325"/>
<dbReference type="HOGENOM" id="CLU_137838_0_0_7"/>
<dbReference type="RefSeq" id="WP_021759971.1">
    <property type="nucleotide sequence ID" value="NC_022444.1"/>
</dbReference>
<keyword evidence="1" id="KW-0812">Transmembrane</keyword>
<dbReference type="KEGG" id="dgg:DGI_1325"/>
<keyword evidence="1" id="KW-0472">Membrane</keyword>
<keyword evidence="3" id="KW-1185">Reference proteome</keyword>
<dbReference type="SUPFAM" id="SSF54523">
    <property type="entry name" value="Pili subunits"/>
    <property type="match status" value="1"/>
</dbReference>
<dbReference type="Proteomes" id="UP000016587">
    <property type="component" value="Chromosome"/>
</dbReference>
<name>T2GAM8_MEGG1</name>
<proteinExistence type="predicted"/>
<protein>
    <submittedName>
        <fullName evidence="2">Putative prepilin-type N-terminal cleavage/methylation domain-containing protein</fullName>
    </submittedName>
</protein>
<reference evidence="2 3" key="1">
    <citation type="journal article" date="2013" name="J. Bacteriol.">
        <title>Roles of HynAB and Ech, the only two hydrogenases found in the model sulfate reducer Desulfovibrio gigas.</title>
        <authorList>
            <person name="Morais-Silva F.O."/>
            <person name="Santos C.I."/>
            <person name="Rodrigues R."/>
            <person name="Pereira I.A."/>
            <person name="Rodrigues-Pousada C."/>
        </authorList>
    </citation>
    <scope>NUCLEOTIDE SEQUENCE [LARGE SCALE GENOMIC DNA]</scope>
    <source>
        <strain evidence="3">ATCC 19364 / DSM 1382 / NCIMB 9332 / VKM B-1759</strain>
    </source>
</reference>
<accession>T2GAM8</accession>
<dbReference type="Pfam" id="PF07963">
    <property type="entry name" value="N_methyl"/>
    <property type="match status" value="1"/>
</dbReference>
<reference evidence="3" key="2">
    <citation type="submission" date="2013-07" db="EMBL/GenBank/DDBJ databases">
        <authorList>
            <person name="Morais-Silva F.O."/>
            <person name="Rezende A.M."/>
            <person name="Pimentel C."/>
            <person name="Resende D.M."/>
            <person name="Santos C.I."/>
            <person name="Clemente C."/>
            <person name="de Oliveira L.M."/>
            <person name="da Silva S.M."/>
            <person name="Costa D.A."/>
            <person name="Varela-Raposo A."/>
            <person name="Horacio E.C.A."/>
            <person name="Matos M."/>
            <person name="Flores O."/>
            <person name="Ruiz J.C."/>
            <person name="Rodrigues-Pousada C."/>
        </authorList>
    </citation>
    <scope>NUCLEOTIDE SEQUENCE [LARGE SCALE GENOMIC DNA]</scope>
    <source>
        <strain evidence="3">ATCC 19364 / DSM 1382 / NCIMB 9332 / VKM B-1759</strain>
    </source>
</reference>
<dbReference type="EMBL" id="CP006585">
    <property type="protein sequence ID" value="AGW13176.1"/>
    <property type="molecule type" value="Genomic_DNA"/>
</dbReference>
<dbReference type="InterPro" id="IPR045584">
    <property type="entry name" value="Pilin-like"/>
</dbReference>
<evidence type="ECO:0000313" key="2">
    <source>
        <dbReference type="EMBL" id="AGW13176.1"/>
    </source>
</evidence>
<dbReference type="eggNOG" id="COG2165">
    <property type="taxonomic scope" value="Bacteria"/>
</dbReference>
<feature type="transmembrane region" description="Helical" evidence="1">
    <location>
        <begin position="6"/>
        <end position="27"/>
    </location>
</feature>
<organism evidence="2 3">
    <name type="scientific">Megalodesulfovibrio gigas (strain ATCC 19364 / DSM 1382 / NCIMB 9332 / VKM B-1759)</name>
    <name type="common">Desulfovibrio gigas</name>
    <dbReference type="NCBI Taxonomy" id="1121448"/>
    <lineage>
        <taxon>Bacteria</taxon>
        <taxon>Pseudomonadati</taxon>
        <taxon>Thermodesulfobacteriota</taxon>
        <taxon>Desulfovibrionia</taxon>
        <taxon>Desulfovibrionales</taxon>
        <taxon>Desulfovibrionaceae</taxon>
        <taxon>Megalodesulfovibrio</taxon>
    </lineage>
</organism>
<dbReference type="PATRIC" id="fig|1121448.10.peg.1322"/>
<evidence type="ECO:0000313" key="3">
    <source>
        <dbReference type="Proteomes" id="UP000016587"/>
    </source>
</evidence>
<gene>
    <name evidence="2" type="ORF">DGI_1325</name>
</gene>
<dbReference type="Gene3D" id="3.30.700.10">
    <property type="entry name" value="Glycoprotein, Type 4 Pilin"/>
    <property type="match status" value="1"/>
</dbReference>
<dbReference type="NCBIfam" id="TIGR02532">
    <property type="entry name" value="IV_pilin_GFxxxE"/>
    <property type="match status" value="1"/>
</dbReference>
<dbReference type="AlphaFoldDB" id="T2GAM8"/>